<sequence>MAASVGPVWAQQAAQATQPQQTLPAQPTDGVPSPSDRVRYERPDSQTVHYSAPDPNVRPTELRMQDMERRIGELEAELIETEQRLRDTILSVNQLHRQLGR</sequence>
<comment type="caution">
    <text evidence="2">The sequence shown here is derived from an EMBL/GenBank/DDBJ whole genome shotgun (WGS) entry which is preliminary data.</text>
</comment>
<gene>
    <name evidence="2" type="ORF">AA14337_0783</name>
</gene>
<feature type="region of interest" description="Disordered" evidence="1">
    <location>
        <begin position="1"/>
        <end position="60"/>
    </location>
</feature>
<evidence type="ECO:0000313" key="3">
    <source>
        <dbReference type="Proteomes" id="UP001065047"/>
    </source>
</evidence>
<name>A0ABQ0PPB4_9PROT</name>
<organism evidence="2 3">
    <name type="scientific">Acetobacter malorum DSM 14337</name>
    <dbReference type="NCBI Taxonomy" id="1307910"/>
    <lineage>
        <taxon>Bacteria</taxon>
        <taxon>Pseudomonadati</taxon>
        <taxon>Pseudomonadota</taxon>
        <taxon>Alphaproteobacteria</taxon>
        <taxon>Acetobacterales</taxon>
        <taxon>Acetobacteraceae</taxon>
        <taxon>Acetobacter</taxon>
    </lineage>
</organism>
<feature type="compositionally biased region" description="Low complexity" evidence="1">
    <location>
        <begin position="10"/>
        <end position="28"/>
    </location>
</feature>
<accession>A0ABQ0PPB4</accession>
<evidence type="ECO:0000313" key="2">
    <source>
        <dbReference type="EMBL" id="GBQ77313.1"/>
    </source>
</evidence>
<proteinExistence type="predicted"/>
<keyword evidence="3" id="KW-1185">Reference proteome</keyword>
<dbReference type="Proteomes" id="UP001065047">
    <property type="component" value="Unassembled WGS sequence"/>
</dbReference>
<protein>
    <submittedName>
        <fullName evidence="2">Uncharacterized protein</fullName>
    </submittedName>
</protein>
<evidence type="ECO:0000256" key="1">
    <source>
        <dbReference type="SAM" id="MobiDB-lite"/>
    </source>
</evidence>
<dbReference type="EMBL" id="BAPF01000006">
    <property type="protein sequence ID" value="GBQ77313.1"/>
    <property type="molecule type" value="Genomic_DNA"/>
</dbReference>
<reference evidence="2" key="1">
    <citation type="submission" date="2013-04" db="EMBL/GenBank/DDBJ databases">
        <title>The genome sequencing project of 58 acetic acid bacteria.</title>
        <authorList>
            <person name="Okamoto-Kainuma A."/>
            <person name="Ishikawa M."/>
            <person name="Umino S."/>
            <person name="Koizumi Y."/>
            <person name="Shiwa Y."/>
            <person name="Yoshikawa H."/>
            <person name="Matsutani M."/>
            <person name="Matsushita K."/>
        </authorList>
    </citation>
    <scope>NUCLEOTIDE SEQUENCE</scope>
    <source>
        <strain evidence="2">DSM 14337</strain>
    </source>
</reference>